<dbReference type="PANTHER" id="PTHR39190:SF1">
    <property type="entry name" value="FLAGELLAR ASSEMBLY FACTOR FLIW"/>
    <property type="match status" value="1"/>
</dbReference>
<dbReference type="InterPro" id="IPR003775">
    <property type="entry name" value="Flagellar_assembly_factor_FliW"/>
</dbReference>
<dbReference type="InterPro" id="IPR024046">
    <property type="entry name" value="Flagellar_assmbl_FliW_dom_sf"/>
</dbReference>
<evidence type="ECO:0000256" key="2">
    <source>
        <dbReference type="ARBA" id="ARBA00022795"/>
    </source>
</evidence>
<reference evidence="6" key="1">
    <citation type="submission" date="2016-10" db="EMBL/GenBank/DDBJ databases">
        <authorList>
            <person name="Varghese N."/>
            <person name="Submissions S."/>
        </authorList>
    </citation>
    <scope>NUCLEOTIDE SEQUENCE [LARGE SCALE GENOMIC DNA]</scope>
    <source>
        <strain evidence="6">DSM 3384</strain>
    </source>
</reference>
<keyword evidence="5" id="KW-0282">Flagellum</keyword>
<keyword evidence="2 4" id="KW-1005">Bacterial flagellum biogenesis</keyword>
<dbReference type="EMBL" id="FNLL01000002">
    <property type="protein sequence ID" value="SDT85720.1"/>
    <property type="molecule type" value="Genomic_DNA"/>
</dbReference>
<proteinExistence type="inferred from homology"/>
<sequence length="145" mass="16592">MKINTRRFGEIKIDAGKIISMPEGLPGFPGFERFVLFEDPHSAPFCWFQSLEEPNLALVMMNPFVFKPDYEIDLKEFVASRGWKDTNAEDLLVYVVINIFKGEKNKRITANLIGPIIINSKNNQAIQVVISDSTYSHQHNILESF</sequence>
<dbReference type="HAMAP" id="MF_01185">
    <property type="entry name" value="FliW"/>
    <property type="match status" value="1"/>
</dbReference>
<dbReference type="SUPFAM" id="SSF141457">
    <property type="entry name" value="BH3618-like"/>
    <property type="match status" value="1"/>
</dbReference>
<protein>
    <recommendedName>
        <fullName evidence="4">Flagellar assembly factor FliW</fullName>
    </recommendedName>
</protein>
<dbReference type="Proteomes" id="UP000199608">
    <property type="component" value="Unassembled WGS sequence"/>
</dbReference>
<evidence type="ECO:0000256" key="1">
    <source>
        <dbReference type="ARBA" id="ARBA00022490"/>
    </source>
</evidence>
<comment type="similarity">
    <text evidence="4">Belongs to the FliW family.</text>
</comment>
<evidence type="ECO:0000313" key="6">
    <source>
        <dbReference type="Proteomes" id="UP000199608"/>
    </source>
</evidence>
<keyword evidence="4" id="KW-0143">Chaperone</keyword>
<keyword evidence="5" id="KW-0966">Cell projection</keyword>
<keyword evidence="6" id="KW-1185">Reference proteome</keyword>
<gene>
    <name evidence="4" type="primary">fliW</name>
    <name evidence="5" type="ORF">SAMN04487931_10277</name>
</gene>
<dbReference type="GO" id="GO:0044780">
    <property type="term" value="P:bacterial-type flagellum assembly"/>
    <property type="evidence" value="ECO:0007669"/>
    <property type="project" value="UniProtKB-UniRule"/>
</dbReference>
<comment type="subcellular location">
    <subcellularLocation>
        <location evidence="4">Cytoplasm</location>
    </subcellularLocation>
</comment>
<comment type="function">
    <text evidence="4">Acts as an anti-CsrA protein, binds CsrA and prevents it from repressing translation of its target genes, one of which is flagellin. Binds to flagellin and participates in the assembly of the flagellum.</text>
</comment>
<dbReference type="GO" id="GO:0006417">
    <property type="term" value="P:regulation of translation"/>
    <property type="evidence" value="ECO:0007669"/>
    <property type="project" value="UniProtKB-KW"/>
</dbReference>
<accession>A0A1H2DS56</accession>
<dbReference type="PANTHER" id="PTHR39190">
    <property type="entry name" value="FLAGELLAR ASSEMBLY FACTOR FLIW"/>
    <property type="match status" value="1"/>
</dbReference>
<comment type="subunit">
    <text evidence="4">Interacts with translational regulator CsrA and flagellin(s).</text>
</comment>
<evidence type="ECO:0000256" key="3">
    <source>
        <dbReference type="ARBA" id="ARBA00022845"/>
    </source>
</evidence>
<name>A0A1H2DS56_9BACT</name>
<dbReference type="Pfam" id="PF02623">
    <property type="entry name" value="FliW"/>
    <property type="match status" value="1"/>
</dbReference>
<dbReference type="RefSeq" id="WP_092230223.1">
    <property type="nucleotide sequence ID" value="NZ_FNLL01000002.1"/>
</dbReference>
<keyword evidence="3 4" id="KW-0810">Translation regulation</keyword>
<organism evidence="5 6">
    <name type="scientific">Desulfobacula phenolica</name>
    <dbReference type="NCBI Taxonomy" id="90732"/>
    <lineage>
        <taxon>Bacteria</taxon>
        <taxon>Pseudomonadati</taxon>
        <taxon>Thermodesulfobacteriota</taxon>
        <taxon>Desulfobacteria</taxon>
        <taxon>Desulfobacterales</taxon>
        <taxon>Desulfobacteraceae</taxon>
        <taxon>Desulfobacula</taxon>
    </lineage>
</organism>
<evidence type="ECO:0000256" key="4">
    <source>
        <dbReference type="HAMAP-Rule" id="MF_01185"/>
    </source>
</evidence>
<dbReference type="GO" id="GO:0005737">
    <property type="term" value="C:cytoplasm"/>
    <property type="evidence" value="ECO:0007669"/>
    <property type="project" value="UniProtKB-SubCell"/>
</dbReference>
<dbReference type="AlphaFoldDB" id="A0A1H2DS56"/>
<evidence type="ECO:0000313" key="5">
    <source>
        <dbReference type="EMBL" id="SDT85720.1"/>
    </source>
</evidence>
<keyword evidence="5" id="KW-0969">Cilium</keyword>
<keyword evidence="1 4" id="KW-0963">Cytoplasm</keyword>
<dbReference type="Gene3D" id="2.30.290.10">
    <property type="entry name" value="BH3618-like"/>
    <property type="match status" value="1"/>
</dbReference>